<feature type="domain" description="Endoribonuclease YicC-like C-terminal" evidence="7">
    <location>
        <begin position="167"/>
        <end position="282"/>
    </location>
</feature>
<reference evidence="8 9" key="1">
    <citation type="journal article" date="2005" name="Int. J. Syst. Evol. Microbiol.">
        <title>Nitrincola lacisaponensis gen. nov., sp. nov., a novel alkaliphilic bacterium isolated from an alkaline, saline lake.</title>
        <authorList>
            <person name="Dimitriu P.A."/>
            <person name="Shukla S.K."/>
            <person name="Conradt J."/>
            <person name="Marquez M.C."/>
            <person name="Ventosa A."/>
            <person name="Maglia A."/>
            <person name="Peyton B.M."/>
            <person name="Pinkart H.C."/>
            <person name="Mormile M.R."/>
        </authorList>
    </citation>
    <scope>NUCLEOTIDE SEQUENCE [LARGE SCALE GENOMIC DNA]</scope>
    <source>
        <strain evidence="8 9">4CA</strain>
    </source>
</reference>
<keyword evidence="4" id="KW-0378">Hydrolase</keyword>
<dbReference type="EMBL" id="JMSZ01000010">
    <property type="protein sequence ID" value="KDE41051.1"/>
    <property type="molecule type" value="Genomic_DNA"/>
</dbReference>
<dbReference type="STRING" id="267850.ADINL_0356"/>
<dbReference type="InterPro" id="IPR005229">
    <property type="entry name" value="YicC/YloC-like"/>
</dbReference>
<comment type="cofactor">
    <cofactor evidence="1">
        <name>a divalent metal cation</name>
        <dbReference type="ChEBI" id="CHEBI:60240"/>
    </cofactor>
</comment>
<evidence type="ECO:0000313" key="8">
    <source>
        <dbReference type="EMBL" id="KDE41051.1"/>
    </source>
</evidence>
<evidence type="ECO:0000256" key="2">
    <source>
        <dbReference type="ARBA" id="ARBA00022722"/>
    </source>
</evidence>
<evidence type="ECO:0000256" key="1">
    <source>
        <dbReference type="ARBA" id="ARBA00001968"/>
    </source>
</evidence>
<dbReference type="PATRIC" id="fig|267850.7.peg.352"/>
<dbReference type="PANTHER" id="PTHR30636:SF3">
    <property type="entry name" value="UPF0701 PROTEIN YICC"/>
    <property type="match status" value="1"/>
</dbReference>
<keyword evidence="9" id="KW-1185">Reference proteome</keyword>
<name>A0A063Y8J8_9GAMM</name>
<dbReference type="InterPro" id="IPR013551">
    <property type="entry name" value="YicC-like_C"/>
</dbReference>
<keyword evidence="2" id="KW-0540">Nuclease</keyword>
<evidence type="ECO:0000259" key="7">
    <source>
        <dbReference type="Pfam" id="PF08340"/>
    </source>
</evidence>
<evidence type="ECO:0000259" key="6">
    <source>
        <dbReference type="Pfam" id="PF03755"/>
    </source>
</evidence>
<dbReference type="PANTHER" id="PTHR30636">
    <property type="entry name" value="UPF0701 PROTEIN YICC"/>
    <property type="match status" value="1"/>
</dbReference>
<comment type="caution">
    <text evidence="8">The sequence shown here is derived from an EMBL/GenBank/DDBJ whole genome shotgun (WGS) entry which is preliminary data.</text>
</comment>
<dbReference type="NCBIfam" id="TIGR00255">
    <property type="entry name" value="YicC/YloC family endoribonuclease"/>
    <property type="match status" value="1"/>
</dbReference>
<gene>
    <name evidence="8" type="ORF">ADINL_0356</name>
</gene>
<dbReference type="AlphaFoldDB" id="A0A063Y8J8"/>
<dbReference type="Pfam" id="PF08340">
    <property type="entry name" value="YicC-like_C"/>
    <property type="match status" value="1"/>
</dbReference>
<protein>
    <submittedName>
        <fullName evidence="8">Protein YicC</fullName>
    </submittedName>
</protein>
<evidence type="ECO:0000313" key="9">
    <source>
        <dbReference type="Proteomes" id="UP000027318"/>
    </source>
</evidence>
<dbReference type="Proteomes" id="UP000027318">
    <property type="component" value="Unassembled WGS sequence"/>
</dbReference>
<evidence type="ECO:0000256" key="3">
    <source>
        <dbReference type="ARBA" id="ARBA00022759"/>
    </source>
</evidence>
<keyword evidence="3" id="KW-0255">Endonuclease</keyword>
<sequence>MTAFAVQNTSIETAEIKWELRSVNSRFLEMHFRLPEHCREIEPLLRERLRSRLSRGKVEVSLRTVEDLTTAALQVDDQLVSALLTAIAQVETQLPASTTLSPMELLRWPGVIKQQEPQNLSQAELLAGFDQALDALCAGREREGATLRTLLNQRLDAIAEILSALRDELPSILERQKTLLQERTARLVQDVDPARLEQEVALLLQKADVDEELDRLAVHLDEVRRILLTQEPMGRKLDFLMQELNREANTLSSKSVALFSTQAAIDIKVLIEQMREQIQNIE</sequence>
<dbReference type="GO" id="GO:0004521">
    <property type="term" value="F:RNA endonuclease activity"/>
    <property type="evidence" value="ECO:0007669"/>
    <property type="project" value="InterPro"/>
</dbReference>
<comment type="similarity">
    <text evidence="5">Belongs to the YicC/YloC family.</text>
</comment>
<evidence type="ECO:0000256" key="4">
    <source>
        <dbReference type="ARBA" id="ARBA00022801"/>
    </source>
</evidence>
<dbReference type="Pfam" id="PF03755">
    <property type="entry name" value="YicC-like_N"/>
    <property type="match status" value="1"/>
</dbReference>
<organism evidence="8 9">
    <name type="scientific">Nitrincola lacisaponensis</name>
    <dbReference type="NCBI Taxonomy" id="267850"/>
    <lineage>
        <taxon>Bacteria</taxon>
        <taxon>Pseudomonadati</taxon>
        <taxon>Pseudomonadota</taxon>
        <taxon>Gammaproteobacteria</taxon>
        <taxon>Oceanospirillales</taxon>
        <taxon>Oceanospirillaceae</taxon>
        <taxon>Nitrincola</taxon>
    </lineage>
</organism>
<proteinExistence type="inferred from homology"/>
<evidence type="ECO:0000256" key="5">
    <source>
        <dbReference type="ARBA" id="ARBA00035648"/>
    </source>
</evidence>
<dbReference type="GO" id="GO:0016787">
    <property type="term" value="F:hydrolase activity"/>
    <property type="evidence" value="ECO:0007669"/>
    <property type="project" value="UniProtKB-KW"/>
</dbReference>
<feature type="domain" description="Endoribonuclease YicC-like N-terminal" evidence="6">
    <location>
        <begin position="1"/>
        <end position="148"/>
    </location>
</feature>
<accession>A0A063Y8J8</accession>
<dbReference type="InterPro" id="IPR013527">
    <property type="entry name" value="YicC-like_N"/>
</dbReference>